<proteinExistence type="predicted"/>
<evidence type="ECO:0000313" key="2">
    <source>
        <dbReference type="Proteomes" id="UP001239111"/>
    </source>
</evidence>
<dbReference type="EMBL" id="CM056742">
    <property type="protein sequence ID" value="KAJ8677414.1"/>
    <property type="molecule type" value="Genomic_DNA"/>
</dbReference>
<accession>A0ACC2P276</accession>
<comment type="caution">
    <text evidence="1">The sequence shown here is derived from an EMBL/GenBank/DDBJ whole genome shotgun (WGS) entry which is preliminary data.</text>
</comment>
<organism evidence="1 2">
    <name type="scientific">Eretmocerus hayati</name>
    <dbReference type="NCBI Taxonomy" id="131215"/>
    <lineage>
        <taxon>Eukaryota</taxon>
        <taxon>Metazoa</taxon>
        <taxon>Ecdysozoa</taxon>
        <taxon>Arthropoda</taxon>
        <taxon>Hexapoda</taxon>
        <taxon>Insecta</taxon>
        <taxon>Pterygota</taxon>
        <taxon>Neoptera</taxon>
        <taxon>Endopterygota</taxon>
        <taxon>Hymenoptera</taxon>
        <taxon>Apocrita</taxon>
        <taxon>Proctotrupomorpha</taxon>
        <taxon>Chalcidoidea</taxon>
        <taxon>Aphelinidae</taxon>
        <taxon>Aphelininae</taxon>
        <taxon>Eretmocerus</taxon>
    </lineage>
</organism>
<protein>
    <submittedName>
        <fullName evidence="1">Uncharacterized protein</fullName>
    </submittedName>
</protein>
<sequence length="948" mass="106421">MVKTLVNLPYQSGESSSFSENGSSSITFVSDLPENDSDSSSEIKNDMDRESEHENDGELISVSHCPSQSSSTEDLRSTTHSLQECRTSEKFSDSEKEAGFEILCPLCQDCFKQRSFLEEHVMQIHSVNADGLQRLLLLVNQSHWLNTNSVRKIASISVPDVPETLLAGISSDKNCEQIEVDGGDAIHRCEVCFKVYHTSEDLQHHSIESHPAMTPNSAVSEKHVYKYRCGQCSLAFKTVEKLQRHSQYHAIRDSTKCSVCCRSFRSIQSLRRHLETAHDGTETIRDDIQKEFSADDIHIPQPVVADESYNPDVLMDDHSSEDLEKVSGNDHGNHYLPASGRSYQVLEDYLNSQSMAEDHYNDLNRRFRCHKCKVAFTKQFYLSSHNKSLLHRKGEKLSYSLEKYLDPNRPYKCDICKESFTQKNILLVHYNSVSHLHKLKKAMQEHGDCNMQTNSASTVSSVETPGKQSDQDKKPFRCDLCQVAYSQSSTLEIHKKSVLHQTRISRIHELDIDNHSDSPNFSFDVPSSGASTPSSTTNVDGNNQVFPCAKFLTSVSYQEEPLIHQTHCTLGETYAFFHQLATAHDSADPSPLTPLPSSSSLETRENCLQYAGSTSTPVGVQYYSRHKTSQMYAHLLESFGFDLVMQFNETHQKRCRDREEDIVSDDITPKEATVKLGEIDDLDRKVEPRLKEQVLSLNRFDVQSVPEIKRSTCQQCKEDFSSVWVLKAHCEEVHKDLVPQEFLEKYAQQFKSEYEKKIVIVTAATSSSTATKPITTSSSSLQSQDVNSRDAENEDGRGSDNKMIKVPEATSTTPNCIPLSPQSLESGNGTAVIVGPSDRKGKDMPERQRNRSTMEQHMSEVHAAFNAMAVTQLQQLQQYPSLMMGMMSLPLGMNVPALAAMNLQPPLIPVLLPSPSFDGNNSTLTDLATPSDLLAQHHLTLQQHLVSF</sequence>
<keyword evidence="2" id="KW-1185">Reference proteome</keyword>
<name>A0ACC2P276_9HYME</name>
<reference evidence="1" key="1">
    <citation type="submission" date="2023-04" db="EMBL/GenBank/DDBJ databases">
        <title>A chromosome-level genome assembly of the parasitoid wasp Eretmocerus hayati.</title>
        <authorList>
            <person name="Zhong Y."/>
            <person name="Liu S."/>
            <person name="Liu Y."/>
        </authorList>
    </citation>
    <scope>NUCLEOTIDE SEQUENCE</scope>
    <source>
        <strain evidence="1">ZJU_SS_LIU_2023</strain>
    </source>
</reference>
<dbReference type="Proteomes" id="UP001239111">
    <property type="component" value="Chromosome 2"/>
</dbReference>
<gene>
    <name evidence="1" type="ORF">QAD02_013201</name>
</gene>
<evidence type="ECO:0000313" key="1">
    <source>
        <dbReference type="EMBL" id="KAJ8677414.1"/>
    </source>
</evidence>